<keyword evidence="4" id="KW-1185">Reference proteome</keyword>
<evidence type="ECO:0000256" key="2">
    <source>
        <dbReference type="SAM" id="Phobius"/>
    </source>
</evidence>
<feature type="region of interest" description="Disordered" evidence="1">
    <location>
        <begin position="37"/>
        <end position="57"/>
    </location>
</feature>
<dbReference type="EMBL" id="NEDP02076641">
    <property type="protein sequence ID" value="OWF36315.1"/>
    <property type="molecule type" value="Genomic_DNA"/>
</dbReference>
<feature type="transmembrane region" description="Helical" evidence="2">
    <location>
        <begin position="6"/>
        <end position="25"/>
    </location>
</feature>
<gene>
    <name evidence="3" type="ORF">KP79_PYT03218</name>
</gene>
<evidence type="ECO:0000256" key="1">
    <source>
        <dbReference type="SAM" id="MobiDB-lite"/>
    </source>
</evidence>
<dbReference type="Proteomes" id="UP000242188">
    <property type="component" value="Unassembled WGS sequence"/>
</dbReference>
<keyword evidence="2" id="KW-0472">Membrane</keyword>
<name>A0A210PIK4_MIZYE</name>
<keyword evidence="2" id="KW-1133">Transmembrane helix</keyword>
<reference evidence="3 4" key="1">
    <citation type="journal article" date="2017" name="Nat. Ecol. Evol.">
        <title>Scallop genome provides insights into evolution of bilaterian karyotype and development.</title>
        <authorList>
            <person name="Wang S."/>
            <person name="Zhang J."/>
            <person name="Jiao W."/>
            <person name="Li J."/>
            <person name="Xun X."/>
            <person name="Sun Y."/>
            <person name="Guo X."/>
            <person name="Huan P."/>
            <person name="Dong B."/>
            <person name="Zhang L."/>
            <person name="Hu X."/>
            <person name="Sun X."/>
            <person name="Wang J."/>
            <person name="Zhao C."/>
            <person name="Wang Y."/>
            <person name="Wang D."/>
            <person name="Huang X."/>
            <person name="Wang R."/>
            <person name="Lv J."/>
            <person name="Li Y."/>
            <person name="Zhang Z."/>
            <person name="Liu B."/>
            <person name="Lu W."/>
            <person name="Hui Y."/>
            <person name="Liang J."/>
            <person name="Zhou Z."/>
            <person name="Hou R."/>
            <person name="Li X."/>
            <person name="Liu Y."/>
            <person name="Li H."/>
            <person name="Ning X."/>
            <person name="Lin Y."/>
            <person name="Zhao L."/>
            <person name="Xing Q."/>
            <person name="Dou J."/>
            <person name="Li Y."/>
            <person name="Mao J."/>
            <person name="Guo H."/>
            <person name="Dou H."/>
            <person name="Li T."/>
            <person name="Mu C."/>
            <person name="Jiang W."/>
            <person name="Fu Q."/>
            <person name="Fu X."/>
            <person name="Miao Y."/>
            <person name="Liu J."/>
            <person name="Yu Q."/>
            <person name="Li R."/>
            <person name="Liao H."/>
            <person name="Li X."/>
            <person name="Kong Y."/>
            <person name="Jiang Z."/>
            <person name="Chourrout D."/>
            <person name="Li R."/>
            <person name="Bao Z."/>
        </authorList>
    </citation>
    <scope>NUCLEOTIDE SEQUENCE [LARGE SCALE GENOMIC DNA]</scope>
    <source>
        <strain evidence="3 4">PY_sf001</strain>
    </source>
</reference>
<evidence type="ECO:0000313" key="3">
    <source>
        <dbReference type="EMBL" id="OWF36315.1"/>
    </source>
</evidence>
<protein>
    <submittedName>
        <fullName evidence="3">Uncharacterized protein</fullName>
    </submittedName>
</protein>
<dbReference type="AlphaFoldDB" id="A0A210PIK4"/>
<accession>A0A210PIK4</accession>
<evidence type="ECO:0000313" key="4">
    <source>
        <dbReference type="Proteomes" id="UP000242188"/>
    </source>
</evidence>
<feature type="compositionally biased region" description="Basic and acidic residues" evidence="1">
    <location>
        <begin position="37"/>
        <end position="55"/>
    </location>
</feature>
<keyword evidence="2" id="KW-0812">Transmembrane</keyword>
<proteinExistence type="predicted"/>
<comment type="caution">
    <text evidence="3">The sequence shown here is derived from an EMBL/GenBank/DDBJ whole genome shotgun (WGS) entry which is preliminary data.</text>
</comment>
<sequence>MPGWFACLAVVVVVILGYFLFKFLCSHKCSRWQVDRRRAQRESDMTSKDKKKDTKVPPALIDTGKCMQVSTLPPSYEQCMKSQIYLVKMEQPPSYMEYEA</sequence>
<organism evidence="3 4">
    <name type="scientific">Mizuhopecten yessoensis</name>
    <name type="common">Japanese scallop</name>
    <name type="synonym">Patinopecten yessoensis</name>
    <dbReference type="NCBI Taxonomy" id="6573"/>
    <lineage>
        <taxon>Eukaryota</taxon>
        <taxon>Metazoa</taxon>
        <taxon>Spiralia</taxon>
        <taxon>Lophotrochozoa</taxon>
        <taxon>Mollusca</taxon>
        <taxon>Bivalvia</taxon>
        <taxon>Autobranchia</taxon>
        <taxon>Pteriomorphia</taxon>
        <taxon>Pectinida</taxon>
        <taxon>Pectinoidea</taxon>
        <taxon>Pectinidae</taxon>
        <taxon>Mizuhopecten</taxon>
    </lineage>
</organism>